<comment type="caution">
    <text evidence="9">The sequence shown here is derived from an EMBL/GenBank/DDBJ whole genome shotgun (WGS) entry which is preliminary data.</text>
</comment>
<gene>
    <name evidence="9" type="ORF">MKY91_18510</name>
</gene>
<dbReference type="InterPro" id="IPR036388">
    <property type="entry name" value="WH-like_DNA-bd_sf"/>
</dbReference>
<evidence type="ECO:0000256" key="3">
    <source>
        <dbReference type="ARBA" id="ARBA00022576"/>
    </source>
</evidence>
<evidence type="ECO:0000256" key="5">
    <source>
        <dbReference type="ARBA" id="ARBA00023015"/>
    </source>
</evidence>
<dbReference type="SUPFAM" id="SSF46785">
    <property type="entry name" value="Winged helix' DNA-binding domain"/>
    <property type="match status" value="1"/>
</dbReference>
<dbReference type="CDD" id="cd00609">
    <property type="entry name" value="AAT_like"/>
    <property type="match status" value="1"/>
</dbReference>
<evidence type="ECO:0000256" key="2">
    <source>
        <dbReference type="ARBA" id="ARBA00005384"/>
    </source>
</evidence>
<keyword evidence="10" id="KW-1185">Reference proteome</keyword>
<dbReference type="InterPro" id="IPR004839">
    <property type="entry name" value="Aminotransferase_I/II_large"/>
</dbReference>
<evidence type="ECO:0000259" key="8">
    <source>
        <dbReference type="PROSITE" id="PS50949"/>
    </source>
</evidence>
<evidence type="ECO:0000313" key="10">
    <source>
        <dbReference type="Proteomes" id="UP001418796"/>
    </source>
</evidence>
<keyword evidence="3 9" id="KW-0032">Aminotransferase</keyword>
<dbReference type="PANTHER" id="PTHR46577:SF1">
    <property type="entry name" value="HTH-TYPE TRANSCRIPTIONAL REGULATORY PROTEIN GABR"/>
    <property type="match status" value="1"/>
</dbReference>
<dbReference type="EMBL" id="JBCITK010000001">
    <property type="protein sequence ID" value="MEN0645157.1"/>
    <property type="molecule type" value="Genomic_DNA"/>
</dbReference>
<dbReference type="PROSITE" id="PS50949">
    <property type="entry name" value="HTH_GNTR"/>
    <property type="match status" value="1"/>
</dbReference>
<reference evidence="9 10" key="1">
    <citation type="submission" date="2024-03" db="EMBL/GenBank/DDBJ databases">
        <title>Bacilli Hybrid Assemblies.</title>
        <authorList>
            <person name="Kovac J."/>
        </authorList>
    </citation>
    <scope>NUCLEOTIDE SEQUENCE [LARGE SCALE GENOMIC DNA]</scope>
    <source>
        <strain evidence="9 10">FSL R7-0666</strain>
    </source>
</reference>
<comment type="similarity">
    <text evidence="2">In the C-terminal section; belongs to the class-I pyridoxal-phosphate-dependent aminotransferase family.</text>
</comment>
<keyword evidence="4" id="KW-0663">Pyridoxal phosphate</keyword>
<dbReference type="Gene3D" id="1.10.10.10">
    <property type="entry name" value="Winged helix-like DNA-binding domain superfamily/Winged helix DNA-binding domain"/>
    <property type="match status" value="1"/>
</dbReference>
<protein>
    <submittedName>
        <fullName evidence="9">PLP-dependent aminotransferase family protein</fullName>
    </submittedName>
</protein>
<proteinExistence type="inferred from homology"/>
<dbReference type="InterPro" id="IPR051446">
    <property type="entry name" value="HTH_trans_reg/aminotransferase"/>
</dbReference>
<name>A0ABU9VMN3_9BACI</name>
<dbReference type="InterPro" id="IPR000524">
    <property type="entry name" value="Tscrpt_reg_HTH_GntR"/>
</dbReference>
<evidence type="ECO:0000256" key="1">
    <source>
        <dbReference type="ARBA" id="ARBA00001933"/>
    </source>
</evidence>
<keyword evidence="6" id="KW-0238">DNA-binding</keyword>
<dbReference type="SMART" id="SM00345">
    <property type="entry name" value="HTH_GNTR"/>
    <property type="match status" value="1"/>
</dbReference>
<comment type="cofactor">
    <cofactor evidence="1">
        <name>pyridoxal 5'-phosphate</name>
        <dbReference type="ChEBI" id="CHEBI:597326"/>
    </cofactor>
</comment>
<dbReference type="SUPFAM" id="SSF53383">
    <property type="entry name" value="PLP-dependent transferases"/>
    <property type="match status" value="1"/>
</dbReference>
<feature type="domain" description="HTH gntR-type" evidence="8">
    <location>
        <begin position="12"/>
        <end position="80"/>
    </location>
</feature>
<evidence type="ECO:0000313" key="9">
    <source>
        <dbReference type="EMBL" id="MEN0645157.1"/>
    </source>
</evidence>
<dbReference type="InterPro" id="IPR015421">
    <property type="entry name" value="PyrdxlP-dep_Trfase_major"/>
</dbReference>
<evidence type="ECO:0000256" key="6">
    <source>
        <dbReference type="ARBA" id="ARBA00023125"/>
    </source>
</evidence>
<dbReference type="PANTHER" id="PTHR46577">
    <property type="entry name" value="HTH-TYPE TRANSCRIPTIONAL REGULATORY PROTEIN GABR"/>
    <property type="match status" value="1"/>
</dbReference>
<dbReference type="Gene3D" id="3.40.640.10">
    <property type="entry name" value="Type I PLP-dependent aspartate aminotransferase-like (Major domain)"/>
    <property type="match status" value="1"/>
</dbReference>
<evidence type="ECO:0000256" key="7">
    <source>
        <dbReference type="ARBA" id="ARBA00023163"/>
    </source>
</evidence>
<dbReference type="RefSeq" id="WP_343131755.1">
    <property type="nucleotide sequence ID" value="NZ_JBCITK010000001.1"/>
</dbReference>
<accession>A0ABU9VMN3</accession>
<dbReference type="PRINTS" id="PR00035">
    <property type="entry name" value="HTHGNTR"/>
</dbReference>
<dbReference type="InterPro" id="IPR036390">
    <property type="entry name" value="WH_DNA-bd_sf"/>
</dbReference>
<dbReference type="CDD" id="cd07377">
    <property type="entry name" value="WHTH_GntR"/>
    <property type="match status" value="1"/>
</dbReference>
<dbReference type="InterPro" id="IPR015424">
    <property type="entry name" value="PyrdxlP-dep_Trfase"/>
</dbReference>
<keyword evidence="5" id="KW-0805">Transcription regulation</keyword>
<keyword evidence="7" id="KW-0804">Transcription</keyword>
<dbReference type="Proteomes" id="UP001418796">
    <property type="component" value="Unassembled WGS sequence"/>
</dbReference>
<keyword evidence="3 9" id="KW-0808">Transferase</keyword>
<evidence type="ECO:0000256" key="4">
    <source>
        <dbReference type="ARBA" id="ARBA00022898"/>
    </source>
</evidence>
<dbReference type="Pfam" id="PF00155">
    <property type="entry name" value="Aminotran_1_2"/>
    <property type="match status" value="1"/>
</dbReference>
<organism evidence="9 10">
    <name type="scientific">Alkalicoccobacillus gibsonii</name>
    <dbReference type="NCBI Taxonomy" id="79881"/>
    <lineage>
        <taxon>Bacteria</taxon>
        <taxon>Bacillati</taxon>
        <taxon>Bacillota</taxon>
        <taxon>Bacilli</taxon>
        <taxon>Bacillales</taxon>
        <taxon>Bacillaceae</taxon>
        <taxon>Alkalicoccobacillus</taxon>
    </lineage>
</organism>
<sequence length="471" mass="54189">MLWFPIDRDSDVLLVQQVYKQIRSLILTEQLGEHEKLPSTRELADSIGVSRNTVTEAYDQLILEGYVFVKPRSGTYVASGVVLKANEMEKREEHLTKWLETEQQDDEIIDFRASHPAMDHFPRKVWGRIAKEVCYDSHDDLFGYRSPLGDETLRRVLTTYLTRTRGVSCHPEQIVITAGATQGLSLITQLLMDEGDCVAVEDPVTDEMRTIFVKAGAEVEPIKADRNGIQPNELPTKRKPSFVFVIPSHQFPLGAILPIQRRIQLVEYVREMDSYIVEDDYDSEFTYEGTAVYSMQGLDPERVIYVGTFSKILSPALRIGYVILPKHLIDRFKELKWFSDRHTATLEQQVMARFIEEGHLDQHVRRMKRIYEKRRRALVAALGRTFQTLEIIGQAAGMHAVVEWEDLVVDESFVNHCKENGVIVYPVEYYALKKGHHKKQMVLGYGSLTEEEIDEGVRRLQKAVESYQPKN</sequence>
<dbReference type="GO" id="GO:0008483">
    <property type="term" value="F:transaminase activity"/>
    <property type="evidence" value="ECO:0007669"/>
    <property type="project" value="UniProtKB-KW"/>
</dbReference>
<dbReference type="Pfam" id="PF00392">
    <property type="entry name" value="GntR"/>
    <property type="match status" value="1"/>
</dbReference>